<organism evidence="8 9">
    <name type="scientific">Aliiruegeria lutimaris</name>
    <dbReference type="NCBI Taxonomy" id="571298"/>
    <lineage>
        <taxon>Bacteria</taxon>
        <taxon>Pseudomonadati</taxon>
        <taxon>Pseudomonadota</taxon>
        <taxon>Alphaproteobacteria</taxon>
        <taxon>Rhodobacterales</taxon>
        <taxon>Roseobacteraceae</taxon>
        <taxon>Aliiruegeria</taxon>
    </lineage>
</organism>
<keyword evidence="5" id="KW-1133">Transmembrane helix</keyword>
<evidence type="ECO:0000256" key="5">
    <source>
        <dbReference type="ARBA" id="ARBA00022989"/>
    </source>
</evidence>
<evidence type="ECO:0000256" key="1">
    <source>
        <dbReference type="ARBA" id="ARBA00004533"/>
    </source>
</evidence>
<keyword evidence="6" id="KW-0472">Membrane</keyword>
<dbReference type="OrthoDB" id="9806984at2"/>
<accession>A0A1G9HBP5</accession>
<keyword evidence="3" id="KW-0997">Cell inner membrane</keyword>
<sequence>MQRVSIVWIVPLVALAIAIGMAWQTYQDRGSVIEIRFEQASGITPEQTQLRYREVSVGVVEDLDFSEDLSHVIAHVRLDKDVEHFVDSESVFWVVQPEVSARGVSGLQTVLSGVYIEGSWDEVPGGLHTQFDGLQERPVARPDQAGTRIMLSSGSGKGLSEGAPILFKGLEVGRVGRPVLSADGITINAEAFIEAPHDKLLTSQSRFWDASGVSFNIGTGGASVDIESLASLISGGISFETVVSGGNPVRDGEVFAVFPNVDDARQSLFDGRNANGGTMELAMVFEENVTGLNVGAPVMLRGLQIGEVVGISGRVDPEQFGDDLVRLIVVLKIEMRKIDAAPDTDNAEDEKEAILDMFEQVVAEGWRARLARSGLLTAALRIEMVQMPDAEPAEFLRDADPYPIFPSVTAEVEGVDVAAEGLLKRVSDLPIEDLLNSAKVFLDNAAALVASEDIQSIPADVRGTVESIQGAVEDVREVIGTADLPALSSKVSGIADEVSQLLENVADQEAVGKLVEAIEAASEAAVEISTAASGVPELVAQIEAVAEKVAAVDLQGLMDQVGGLATDASDFLTSEATQSLPEVLTQSLASVEGAVAEAATLLSGMNSSGAVDSLTSALAKVDTAAGDIGDAVEGLPALIDEARQVTEKAAALDFETLVSEITGLVESAEAMIGTEAARALPESLKMALDEVSQLLENVADQEAVGKLVEAIEAASEAAVEISTAASGVPELVAQIEAVAEKVAAVDLQGLMDQVGGLATDASDFLTSEATQSLPEVLTQSLASVEGAVAEATTLLSGMNSSGAVDSLTSVLAKVDTAAGDIGDAVEGLPALIDEARQVTEKAAALDFETLVSEITGLVESAEAMIGTEAARALPESLKMALDEVGQALGELREGGTVEAVNAALVSAERAATSVADASSELPELVKRTEAVLREAELALAGLADSGALNREARATLREVSRAADSVRSLARTLERKPNALLTGK</sequence>
<dbReference type="PANTHER" id="PTHR30462">
    <property type="entry name" value="INTERMEMBRANE TRANSPORT PROTEIN PQIB-RELATED"/>
    <property type="match status" value="1"/>
</dbReference>
<dbReference type="Pfam" id="PF02470">
    <property type="entry name" value="MlaD"/>
    <property type="match status" value="2"/>
</dbReference>
<evidence type="ECO:0000313" key="9">
    <source>
        <dbReference type="Proteomes" id="UP000199382"/>
    </source>
</evidence>
<dbReference type="EMBL" id="FNEK01000067">
    <property type="protein sequence ID" value="SDL09893.1"/>
    <property type="molecule type" value="Genomic_DNA"/>
</dbReference>
<gene>
    <name evidence="8" type="ORF">SAMN04488026_106727</name>
</gene>
<dbReference type="STRING" id="571298.SAMN04488026_106727"/>
<dbReference type="PANTHER" id="PTHR30462:SF0">
    <property type="entry name" value="INTERMEMBRANE TRANSPORT PROTEIN YEBT"/>
    <property type="match status" value="1"/>
</dbReference>
<evidence type="ECO:0000313" key="8">
    <source>
        <dbReference type="EMBL" id="SDL09893.1"/>
    </source>
</evidence>
<dbReference type="InterPro" id="IPR003399">
    <property type="entry name" value="Mce/MlaD"/>
</dbReference>
<feature type="domain" description="Mce/MlaD" evidence="7">
    <location>
        <begin position="287"/>
        <end position="377"/>
    </location>
</feature>
<evidence type="ECO:0000256" key="2">
    <source>
        <dbReference type="ARBA" id="ARBA00022475"/>
    </source>
</evidence>
<evidence type="ECO:0000256" key="3">
    <source>
        <dbReference type="ARBA" id="ARBA00022519"/>
    </source>
</evidence>
<name>A0A1G9HBP5_9RHOB</name>
<dbReference type="AlphaFoldDB" id="A0A1G9HBP5"/>
<reference evidence="8 9" key="1">
    <citation type="submission" date="2016-10" db="EMBL/GenBank/DDBJ databases">
        <authorList>
            <person name="de Groot N.N."/>
        </authorList>
    </citation>
    <scope>NUCLEOTIDE SEQUENCE [LARGE SCALE GENOMIC DNA]</scope>
    <source>
        <strain evidence="8 9">DSM 25294</strain>
    </source>
</reference>
<dbReference type="InterPro" id="IPR051800">
    <property type="entry name" value="PqiA-PqiB_transport"/>
</dbReference>
<dbReference type="RefSeq" id="WP_093162508.1">
    <property type="nucleotide sequence ID" value="NZ_FNEK01000067.1"/>
</dbReference>
<dbReference type="GO" id="GO:0005886">
    <property type="term" value="C:plasma membrane"/>
    <property type="evidence" value="ECO:0007669"/>
    <property type="project" value="UniProtKB-SubCell"/>
</dbReference>
<protein>
    <submittedName>
        <fullName evidence="8">MlaD protein</fullName>
    </submittedName>
</protein>
<comment type="subcellular location">
    <subcellularLocation>
        <location evidence="1">Cell inner membrane</location>
    </subcellularLocation>
</comment>
<feature type="domain" description="Mce/MlaD" evidence="7">
    <location>
        <begin position="30"/>
        <end position="115"/>
    </location>
</feature>
<evidence type="ECO:0000259" key="7">
    <source>
        <dbReference type="Pfam" id="PF02470"/>
    </source>
</evidence>
<keyword evidence="4" id="KW-0812">Transmembrane</keyword>
<evidence type="ECO:0000256" key="6">
    <source>
        <dbReference type="ARBA" id="ARBA00023136"/>
    </source>
</evidence>
<dbReference type="Proteomes" id="UP000199382">
    <property type="component" value="Unassembled WGS sequence"/>
</dbReference>
<proteinExistence type="predicted"/>
<evidence type="ECO:0000256" key="4">
    <source>
        <dbReference type="ARBA" id="ARBA00022692"/>
    </source>
</evidence>
<keyword evidence="9" id="KW-1185">Reference proteome</keyword>
<keyword evidence="2" id="KW-1003">Cell membrane</keyword>